<dbReference type="PRINTS" id="PR00420">
    <property type="entry name" value="RNGMNOXGNASE"/>
</dbReference>
<dbReference type="PANTHER" id="PTHR43004">
    <property type="entry name" value="TRK SYSTEM POTASSIUM UPTAKE PROTEIN"/>
    <property type="match status" value="1"/>
</dbReference>
<keyword evidence="5" id="KW-0560">Oxidoreductase</keyword>
<dbReference type="InterPro" id="IPR036188">
    <property type="entry name" value="FAD/NAD-bd_sf"/>
</dbReference>
<feature type="domain" description="FAD-binding" evidence="4">
    <location>
        <begin position="8"/>
        <end position="359"/>
    </location>
</feature>
<proteinExistence type="predicted"/>
<dbReference type="PANTHER" id="PTHR43004:SF19">
    <property type="entry name" value="BINDING MONOOXYGENASE, PUTATIVE (JCVI)-RELATED"/>
    <property type="match status" value="1"/>
</dbReference>
<dbReference type="SUPFAM" id="SSF51905">
    <property type="entry name" value="FAD/NAD(P)-binding domain"/>
    <property type="match status" value="1"/>
</dbReference>
<keyword evidence="6" id="KW-1185">Reference proteome</keyword>
<dbReference type="Gene3D" id="3.40.30.120">
    <property type="match status" value="1"/>
</dbReference>
<comment type="cofactor">
    <cofactor evidence="1">
        <name>FAD</name>
        <dbReference type="ChEBI" id="CHEBI:57692"/>
    </cofactor>
</comment>
<protein>
    <submittedName>
        <fullName evidence="5">FAD-dependent monooxygenase</fullName>
    </submittedName>
</protein>
<organism evidence="5 6">
    <name type="scientific">Amycolatopsis cynarae</name>
    <dbReference type="NCBI Taxonomy" id="2995223"/>
    <lineage>
        <taxon>Bacteria</taxon>
        <taxon>Bacillati</taxon>
        <taxon>Actinomycetota</taxon>
        <taxon>Actinomycetes</taxon>
        <taxon>Pseudonocardiales</taxon>
        <taxon>Pseudonocardiaceae</taxon>
        <taxon>Amycolatopsis</taxon>
    </lineage>
</organism>
<evidence type="ECO:0000259" key="4">
    <source>
        <dbReference type="Pfam" id="PF01494"/>
    </source>
</evidence>
<dbReference type="GO" id="GO:0004497">
    <property type="term" value="F:monooxygenase activity"/>
    <property type="evidence" value="ECO:0007669"/>
    <property type="project" value="UniProtKB-KW"/>
</dbReference>
<dbReference type="Gene3D" id="3.50.50.60">
    <property type="entry name" value="FAD/NAD(P)-binding domain"/>
    <property type="match status" value="1"/>
</dbReference>
<keyword evidence="3" id="KW-0274">FAD</keyword>
<keyword evidence="5" id="KW-0503">Monooxygenase</keyword>
<dbReference type="Proteomes" id="UP001163203">
    <property type="component" value="Chromosome"/>
</dbReference>
<evidence type="ECO:0000256" key="3">
    <source>
        <dbReference type="ARBA" id="ARBA00022827"/>
    </source>
</evidence>
<keyword evidence="2" id="KW-0285">Flavoprotein</keyword>
<name>A0ABY7BB23_9PSEU</name>
<dbReference type="RefSeq" id="WP_268759439.1">
    <property type="nucleotide sequence ID" value="NZ_CP113836.1"/>
</dbReference>
<dbReference type="InterPro" id="IPR002938">
    <property type="entry name" value="FAD-bd"/>
</dbReference>
<evidence type="ECO:0000256" key="1">
    <source>
        <dbReference type="ARBA" id="ARBA00001974"/>
    </source>
</evidence>
<dbReference type="InterPro" id="IPR050641">
    <property type="entry name" value="RIFMO-like"/>
</dbReference>
<evidence type="ECO:0000313" key="5">
    <source>
        <dbReference type="EMBL" id="WAL69351.1"/>
    </source>
</evidence>
<dbReference type="EMBL" id="CP113836">
    <property type="protein sequence ID" value="WAL69351.1"/>
    <property type="molecule type" value="Genomic_DNA"/>
</dbReference>
<evidence type="ECO:0000256" key="2">
    <source>
        <dbReference type="ARBA" id="ARBA00022630"/>
    </source>
</evidence>
<sequence length="523" mass="55752">MTTNEERVPVLIVGGGYAGLAASLFLAHHGVRSLLVDRHPGPPMQGRARGINVRTLEIYRALGLDGEVTRAGEPFEQDNGVAMCGTLADQDWQWLFDKEAPKSYPEHSAGQLVMADQNAVEPILASAAVAKGADQRFGTSLVSFEADSDGVSAVVEDHASGTRRSLRADYLIAADGNRSAIRERLGIARPGYRVTQPLLSILFEADLSAVVRQRALFWIIRNPEIGFGGFVSTAVPGRWCLALAHDPEAEPVDSVTVERCERAVRAAAGIPDLPVRIVDVGGWQEAVGVAETYRQGRVFLVGDAAHVWPPAGAMGANSAVQDAHNLAWKLAAVLRGQAGPALLDSYEAERRPVALALADLTLRRQEARFGGGRELADVDDEICILGQRYRSSAVLGAPHDTVFGETLDTAALPGMRAPHLWVERDGERLALHDLLDTSFVLLTGASGDAWHAAAAAGSVPMTAYRMGVELTDVDGKWPVRSGLPADGALLVRPDGYVAWRAEGVTADPQETLATALRGILGTA</sequence>
<accession>A0ABY7BB23</accession>
<dbReference type="Pfam" id="PF01494">
    <property type="entry name" value="FAD_binding_3"/>
    <property type="match status" value="1"/>
</dbReference>
<dbReference type="Gene3D" id="3.30.9.10">
    <property type="entry name" value="D-Amino Acid Oxidase, subunit A, domain 2"/>
    <property type="match status" value="1"/>
</dbReference>
<reference evidence="5" key="1">
    <citation type="submission" date="2022-11" db="EMBL/GenBank/DDBJ databases">
        <authorList>
            <person name="Mo P."/>
        </authorList>
    </citation>
    <scope>NUCLEOTIDE SEQUENCE</scope>
    <source>
        <strain evidence="5">HUAS 11-8</strain>
    </source>
</reference>
<gene>
    <name evidence="5" type="ORF">ORV05_16770</name>
</gene>
<evidence type="ECO:0000313" key="6">
    <source>
        <dbReference type="Proteomes" id="UP001163203"/>
    </source>
</evidence>
<dbReference type="Pfam" id="PF21274">
    <property type="entry name" value="Rng_hyd_C"/>
    <property type="match status" value="1"/>
</dbReference>